<organism evidence="2 3">
    <name type="scientific">Amphibalanus amphitrite</name>
    <name type="common">Striped barnacle</name>
    <name type="synonym">Balanus amphitrite</name>
    <dbReference type="NCBI Taxonomy" id="1232801"/>
    <lineage>
        <taxon>Eukaryota</taxon>
        <taxon>Metazoa</taxon>
        <taxon>Ecdysozoa</taxon>
        <taxon>Arthropoda</taxon>
        <taxon>Crustacea</taxon>
        <taxon>Multicrustacea</taxon>
        <taxon>Cirripedia</taxon>
        <taxon>Thoracica</taxon>
        <taxon>Thoracicalcarea</taxon>
        <taxon>Balanomorpha</taxon>
        <taxon>Balanoidea</taxon>
        <taxon>Balanidae</taxon>
        <taxon>Amphibalaninae</taxon>
        <taxon>Amphibalanus</taxon>
    </lineage>
</organism>
<evidence type="ECO:0000256" key="1">
    <source>
        <dbReference type="SAM" id="MobiDB-lite"/>
    </source>
</evidence>
<dbReference type="EMBL" id="VIIS01001234">
    <property type="protein sequence ID" value="KAF0300780.1"/>
    <property type="molecule type" value="Genomic_DNA"/>
</dbReference>
<feature type="region of interest" description="Disordered" evidence="1">
    <location>
        <begin position="1"/>
        <end position="74"/>
    </location>
</feature>
<dbReference type="Proteomes" id="UP000440578">
    <property type="component" value="Unassembled WGS sequence"/>
</dbReference>
<feature type="compositionally biased region" description="Low complexity" evidence="1">
    <location>
        <begin position="13"/>
        <end position="28"/>
    </location>
</feature>
<gene>
    <name evidence="2" type="ORF">FJT64_026779</name>
</gene>
<accession>A0A6A4WAV7</accession>
<protein>
    <submittedName>
        <fullName evidence="2">Uncharacterized protein</fullName>
    </submittedName>
</protein>
<sequence length="74" mass="7560">MAPSAGAAGRQRTQSQAESAEASAGGTAMNRSGSSDSRSWRVGTLGRTLGRKDAAHKPPPAQADTGLESTVSRY</sequence>
<dbReference type="AlphaFoldDB" id="A0A6A4WAV7"/>
<proteinExistence type="predicted"/>
<keyword evidence="3" id="KW-1185">Reference proteome</keyword>
<evidence type="ECO:0000313" key="3">
    <source>
        <dbReference type="Proteomes" id="UP000440578"/>
    </source>
</evidence>
<evidence type="ECO:0000313" key="2">
    <source>
        <dbReference type="EMBL" id="KAF0300780.1"/>
    </source>
</evidence>
<name>A0A6A4WAV7_AMPAM</name>
<reference evidence="2 3" key="1">
    <citation type="submission" date="2019-07" db="EMBL/GenBank/DDBJ databases">
        <title>Draft genome assembly of a fouling barnacle, Amphibalanus amphitrite (Darwin, 1854): The first reference genome for Thecostraca.</title>
        <authorList>
            <person name="Kim W."/>
        </authorList>
    </citation>
    <scope>NUCLEOTIDE SEQUENCE [LARGE SCALE GENOMIC DNA]</scope>
    <source>
        <strain evidence="2">SNU_AA5</strain>
        <tissue evidence="2">Soma without cirri and trophi</tissue>
    </source>
</reference>
<comment type="caution">
    <text evidence="2">The sequence shown here is derived from an EMBL/GenBank/DDBJ whole genome shotgun (WGS) entry which is preliminary data.</text>
</comment>